<proteinExistence type="predicted"/>
<organism evidence="1 2">
    <name type="scientific">Neolecta irregularis (strain DAH-3)</name>
    <dbReference type="NCBI Taxonomy" id="1198029"/>
    <lineage>
        <taxon>Eukaryota</taxon>
        <taxon>Fungi</taxon>
        <taxon>Dikarya</taxon>
        <taxon>Ascomycota</taxon>
        <taxon>Taphrinomycotina</taxon>
        <taxon>Neolectales</taxon>
        <taxon>Neolectaceae</taxon>
        <taxon>Neolecta</taxon>
    </lineage>
</organism>
<gene>
    <name evidence="1" type="ORF">NEOLI_003046</name>
</gene>
<sequence>MILDSSCQESIKEGVLTLERTESKMKFSILALLALSAVTSAVESTTCNAMCLMVRGSGIDAFESQYLYVDRIDKKLYINLSRYPSVNDSTFVLKSGRLKHKATLYPARVTKTEISFTLTPLLSNAFNLFSFNQHGMVQYAGSDVFYACKDESWGLTRWKVTRYAHTPQCAYSNYKSGINPLNRQL</sequence>
<comment type="caution">
    <text evidence="1">The sequence shown here is derived from an EMBL/GenBank/DDBJ whole genome shotgun (WGS) entry which is preliminary data.</text>
</comment>
<dbReference type="EMBL" id="LXFE01000238">
    <property type="protein sequence ID" value="OLL26144.1"/>
    <property type="molecule type" value="Genomic_DNA"/>
</dbReference>
<dbReference type="AlphaFoldDB" id="A0A1U7LU20"/>
<evidence type="ECO:0000313" key="2">
    <source>
        <dbReference type="Proteomes" id="UP000186594"/>
    </source>
</evidence>
<reference evidence="1 2" key="1">
    <citation type="submission" date="2016-04" db="EMBL/GenBank/DDBJ databases">
        <title>Evolutionary innovation and constraint leading to complex multicellularity in the Ascomycota.</title>
        <authorList>
            <person name="Cisse O."/>
            <person name="Nguyen A."/>
            <person name="Hewitt D.A."/>
            <person name="Jedd G."/>
            <person name="Stajich J.E."/>
        </authorList>
    </citation>
    <scope>NUCLEOTIDE SEQUENCE [LARGE SCALE GENOMIC DNA]</scope>
    <source>
        <strain evidence="1 2">DAH-3</strain>
    </source>
</reference>
<evidence type="ECO:0000313" key="1">
    <source>
        <dbReference type="EMBL" id="OLL26144.1"/>
    </source>
</evidence>
<name>A0A1U7LU20_NEOID</name>
<keyword evidence="2" id="KW-1185">Reference proteome</keyword>
<dbReference type="Proteomes" id="UP000186594">
    <property type="component" value="Unassembled WGS sequence"/>
</dbReference>
<protein>
    <submittedName>
        <fullName evidence="1">Uncharacterized protein</fullName>
    </submittedName>
</protein>
<accession>A0A1U7LU20</accession>